<evidence type="ECO:0000256" key="1">
    <source>
        <dbReference type="SAM" id="MobiDB-lite"/>
    </source>
</evidence>
<evidence type="ECO:0000313" key="2">
    <source>
        <dbReference type="EMBL" id="KAF7285090.1"/>
    </source>
</evidence>
<name>A0A834MLW4_RHYFE</name>
<organism evidence="2 3">
    <name type="scientific">Rhynchophorus ferrugineus</name>
    <name type="common">Red palm weevil</name>
    <name type="synonym">Curculio ferrugineus</name>
    <dbReference type="NCBI Taxonomy" id="354439"/>
    <lineage>
        <taxon>Eukaryota</taxon>
        <taxon>Metazoa</taxon>
        <taxon>Ecdysozoa</taxon>
        <taxon>Arthropoda</taxon>
        <taxon>Hexapoda</taxon>
        <taxon>Insecta</taxon>
        <taxon>Pterygota</taxon>
        <taxon>Neoptera</taxon>
        <taxon>Endopterygota</taxon>
        <taxon>Coleoptera</taxon>
        <taxon>Polyphaga</taxon>
        <taxon>Cucujiformia</taxon>
        <taxon>Curculionidae</taxon>
        <taxon>Dryophthorinae</taxon>
        <taxon>Rhynchophorus</taxon>
    </lineage>
</organism>
<accession>A0A834MLW4</accession>
<evidence type="ECO:0000313" key="3">
    <source>
        <dbReference type="Proteomes" id="UP000625711"/>
    </source>
</evidence>
<sequence length="71" mass="7747">MGQIFPISTLVCVNDRFPASPSSDEITRVLIKIPPFEKCNACSRASHHFCGGSRKRGRRHPNRDHEGGGGG</sequence>
<feature type="compositionally biased region" description="Basic residues" evidence="1">
    <location>
        <begin position="53"/>
        <end position="62"/>
    </location>
</feature>
<proteinExistence type="predicted"/>
<reference evidence="2" key="1">
    <citation type="submission" date="2020-08" db="EMBL/GenBank/DDBJ databases">
        <title>Genome sequencing and assembly of the red palm weevil Rhynchophorus ferrugineus.</title>
        <authorList>
            <person name="Dias G.B."/>
            <person name="Bergman C.M."/>
            <person name="Manee M."/>
        </authorList>
    </citation>
    <scope>NUCLEOTIDE SEQUENCE</scope>
    <source>
        <strain evidence="2">AA-2017</strain>
        <tissue evidence="2">Whole larva</tissue>
    </source>
</reference>
<comment type="caution">
    <text evidence="2">The sequence shown here is derived from an EMBL/GenBank/DDBJ whole genome shotgun (WGS) entry which is preliminary data.</text>
</comment>
<dbReference type="Proteomes" id="UP000625711">
    <property type="component" value="Unassembled WGS sequence"/>
</dbReference>
<gene>
    <name evidence="2" type="ORF">GWI33_011941</name>
</gene>
<dbReference type="AlphaFoldDB" id="A0A834MLW4"/>
<feature type="region of interest" description="Disordered" evidence="1">
    <location>
        <begin position="46"/>
        <end position="71"/>
    </location>
</feature>
<dbReference type="EMBL" id="JAACXV010000061">
    <property type="protein sequence ID" value="KAF7285090.1"/>
    <property type="molecule type" value="Genomic_DNA"/>
</dbReference>
<keyword evidence="3" id="KW-1185">Reference proteome</keyword>
<protein>
    <submittedName>
        <fullName evidence="2">Uncharacterized protein</fullName>
    </submittedName>
</protein>